<accession>A0A8E2JTT9</accession>
<name>A0A8E2JTT9_9PEZI</name>
<proteinExistence type="predicted"/>
<evidence type="ECO:0000313" key="2">
    <source>
        <dbReference type="Proteomes" id="UP000250140"/>
    </source>
</evidence>
<gene>
    <name evidence="1" type="ORF">AOQ84DRAFT_375890</name>
</gene>
<dbReference type="AlphaFoldDB" id="A0A8E2JTT9"/>
<organism evidence="1 2">
    <name type="scientific">Glonium stellatum</name>
    <dbReference type="NCBI Taxonomy" id="574774"/>
    <lineage>
        <taxon>Eukaryota</taxon>
        <taxon>Fungi</taxon>
        <taxon>Dikarya</taxon>
        <taxon>Ascomycota</taxon>
        <taxon>Pezizomycotina</taxon>
        <taxon>Dothideomycetes</taxon>
        <taxon>Pleosporomycetidae</taxon>
        <taxon>Gloniales</taxon>
        <taxon>Gloniaceae</taxon>
        <taxon>Glonium</taxon>
    </lineage>
</organism>
<dbReference type="Proteomes" id="UP000250140">
    <property type="component" value="Unassembled WGS sequence"/>
</dbReference>
<protein>
    <submittedName>
        <fullName evidence="1">Uncharacterized protein</fullName>
    </submittedName>
</protein>
<reference evidence="1 2" key="1">
    <citation type="journal article" date="2016" name="Nat. Commun.">
        <title>Ectomycorrhizal ecology is imprinted in the genome of the dominant symbiotic fungus Cenococcum geophilum.</title>
        <authorList>
            <consortium name="DOE Joint Genome Institute"/>
            <person name="Peter M."/>
            <person name="Kohler A."/>
            <person name="Ohm R.A."/>
            <person name="Kuo A."/>
            <person name="Krutzmann J."/>
            <person name="Morin E."/>
            <person name="Arend M."/>
            <person name="Barry K.W."/>
            <person name="Binder M."/>
            <person name="Choi C."/>
            <person name="Clum A."/>
            <person name="Copeland A."/>
            <person name="Grisel N."/>
            <person name="Haridas S."/>
            <person name="Kipfer T."/>
            <person name="LaButti K."/>
            <person name="Lindquist E."/>
            <person name="Lipzen A."/>
            <person name="Maire R."/>
            <person name="Meier B."/>
            <person name="Mihaltcheva S."/>
            <person name="Molinier V."/>
            <person name="Murat C."/>
            <person name="Poggeler S."/>
            <person name="Quandt C.A."/>
            <person name="Sperisen C."/>
            <person name="Tritt A."/>
            <person name="Tisserant E."/>
            <person name="Crous P.W."/>
            <person name="Henrissat B."/>
            <person name="Nehls U."/>
            <person name="Egli S."/>
            <person name="Spatafora J.W."/>
            <person name="Grigoriev I.V."/>
            <person name="Martin F.M."/>
        </authorList>
    </citation>
    <scope>NUCLEOTIDE SEQUENCE [LARGE SCALE GENOMIC DNA]</scope>
    <source>
        <strain evidence="1 2">CBS 207.34</strain>
    </source>
</reference>
<dbReference type="EMBL" id="KV749463">
    <property type="protein sequence ID" value="OCL09344.1"/>
    <property type="molecule type" value="Genomic_DNA"/>
</dbReference>
<keyword evidence="2" id="KW-1185">Reference proteome</keyword>
<sequence>MAYLLNRQPTENVAVEIVYDVLSARPYPQVMVSTNALSQPDKEWIIESSDIKVQQSQPCGSIYTNTDYIFSSDEPQLAEILSLNGEALEEFPRHKVFGHAFLTYTLGMGLRDFTWRLYFGAQPAKFVEFLLGYPPSSTGKFEPIRITKICQRSNIAKSFAAVITQWEGDANELPGTPEILQECSKRFDFAKQGISHVYFTYDCMYSVQ</sequence>
<evidence type="ECO:0000313" key="1">
    <source>
        <dbReference type="EMBL" id="OCL09344.1"/>
    </source>
</evidence>
<dbReference type="OrthoDB" id="10479324at2759"/>